<dbReference type="InterPro" id="IPR002104">
    <property type="entry name" value="Integrase_catalytic"/>
</dbReference>
<dbReference type="PANTHER" id="PTHR30349">
    <property type="entry name" value="PHAGE INTEGRASE-RELATED"/>
    <property type="match status" value="1"/>
</dbReference>
<dbReference type="Gene3D" id="1.10.150.130">
    <property type="match status" value="1"/>
</dbReference>
<dbReference type="Pfam" id="PF00589">
    <property type="entry name" value="Phage_integrase"/>
    <property type="match status" value="1"/>
</dbReference>
<evidence type="ECO:0000313" key="9">
    <source>
        <dbReference type="Proteomes" id="UP001056681"/>
    </source>
</evidence>
<dbReference type="InterPro" id="IPR050090">
    <property type="entry name" value="Tyrosine_recombinase_XerCD"/>
</dbReference>
<keyword evidence="3 5" id="KW-0238">DNA-binding</keyword>
<dbReference type="SUPFAM" id="SSF56349">
    <property type="entry name" value="DNA breaking-rejoining enzymes"/>
    <property type="match status" value="1"/>
</dbReference>
<protein>
    <submittedName>
        <fullName evidence="8">Tyrosine-type recombinase/integrase</fullName>
    </submittedName>
</protein>
<keyword evidence="9" id="KW-1185">Reference proteome</keyword>
<sequence length="340" mass="38386">MGRRPSRPDAVPRLRARRKPSGVVHYYYDHGGRPRREEPLGSDYGLAIQKWAEHERSRYAREKLAEVITFRYVADRYRAVVIPTKSPATQACNARELKQLLDFFDDPPGPLDAITPVHVRKYLTHRSGSPVRANREKALLSHIWNFARDAGYTALANPCAGIKGNKEKARDVYVDDATYAAFWKAADQPLRDAMDLAYLTGQRPADVLRMQETDVRDGALELTQAKTGAKLRIGVTGELAELLARIAERKRDHAVRAMRLIVDEDGRPLTAAKLRARFDRVREATGLRFQFRDLRAKAASDKTDSSGDIRQAQRQLGHTSVVMTEAYVRSRRGAKVDPTK</sequence>
<dbReference type="PROSITE" id="PS51898">
    <property type="entry name" value="TYR_RECOMBINASE"/>
    <property type="match status" value="1"/>
</dbReference>
<evidence type="ECO:0000256" key="5">
    <source>
        <dbReference type="PROSITE-ProRule" id="PRU01248"/>
    </source>
</evidence>
<keyword evidence="4" id="KW-0233">DNA recombination</keyword>
<organism evidence="8 9">
    <name type="scientific">Luteibacter flocculans</name>
    <dbReference type="NCBI Taxonomy" id="2780091"/>
    <lineage>
        <taxon>Bacteria</taxon>
        <taxon>Pseudomonadati</taxon>
        <taxon>Pseudomonadota</taxon>
        <taxon>Gammaproteobacteria</taxon>
        <taxon>Lysobacterales</taxon>
        <taxon>Rhodanobacteraceae</taxon>
        <taxon>Luteibacter</taxon>
    </lineage>
</organism>
<evidence type="ECO:0000259" key="7">
    <source>
        <dbReference type="PROSITE" id="PS51900"/>
    </source>
</evidence>
<evidence type="ECO:0000256" key="1">
    <source>
        <dbReference type="ARBA" id="ARBA00008857"/>
    </source>
</evidence>
<evidence type="ECO:0000313" key="8">
    <source>
        <dbReference type="EMBL" id="URL59576.1"/>
    </source>
</evidence>
<reference evidence="8" key="1">
    <citation type="submission" date="2020-10" db="EMBL/GenBank/DDBJ databases">
        <title>Whole-genome sequence of Luteibacter sp. EIF3.</title>
        <authorList>
            <person name="Friedrich I."/>
            <person name="Hertel R."/>
            <person name="Daniel R."/>
        </authorList>
    </citation>
    <scope>NUCLEOTIDE SEQUENCE</scope>
    <source>
        <strain evidence="8">EIF3</strain>
    </source>
</reference>
<name>A0ABY4T3W0_9GAMM</name>
<comment type="similarity">
    <text evidence="1">Belongs to the 'phage' integrase family.</text>
</comment>
<keyword evidence="2" id="KW-0229">DNA integration</keyword>
<dbReference type="InterPro" id="IPR010998">
    <property type="entry name" value="Integrase_recombinase_N"/>
</dbReference>
<dbReference type="EMBL" id="CP063231">
    <property type="protein sequence ID" value="URL59576.1"/>
    <property type="molecule type" value="Genomic_DNA"/>
</dbReference>
<dbReference type="InterPro" id="IPR044068">
    <property type="entry name" value="CB"/>
</dbReference>
<evidence type="ECO:0000259" key="6">
    <source>
        <dbReference type="PROSITE" id="PS51898"/>
    </source>
</evidence>
<evidence type="ECO:0000256" key="2">
    <source>
        <dbReference type="ARBA" id="ARBA00022908"/>
    </source>
</evidence>
<evidence type="ECO:0000256" key="3">
    <source>
        <dbReference type="ARBA" id="ARBA00023125"/>
    </source>
</evidence>
<dbReference type="RefSeq" id="WP_250340097.1">
    <property type="nucleotide sequence ID" value="NZ_CP063231.1"/>
</dbReference>
<evidence type="ECO:0000256" key="4">
    <source>
        <dbReference type="ARBA" id="ARBA00023172"/>
    </source>
</evidence>
<gene>
    <name evidence="8" type="ORF">IM816_05630</name>
</gene>
<proteinExistence type="inferred from homology"/>
<feature type="domain" description="Core-binding (CB)" evidence="7">
    <location>
        <begin position="68"/>
        <end position="148"/>
    </location>
</feature>
<dbReference type="Gene3D" id="1.10.443.10">
    <property type="entry name" value="Intergrase catalytic core"/>
    <property type="match status" value="1"/>
</dbReference>
<dbReference type="PANTHER" id="PTHR30349:SF64">
    <property type="entry name" value="PROPHAGE INTEGRASE INTD-RELATED"/>
    <property type="match status" value="1"/>
</dbReference>
<dbReference type="InterPro" id="IPR013762">
    <property type="entry name" value="Integrase-like_cat_sf"/>
</dbReference>
<dbReference type="Proteomes" id="UP001056681">
    <property type="component" value="Chromosome"/>
</dbReference>
<accession>A0ABY4T3W0</accession>
<dbReference type="PROSITE" id="PS51900">
    <property type="entry name" value="CB"/>
    <property type="match status" value="1"/>
</dbReference>
<feature type="domain" description="Tyr recombinase" evidence="6">
    <location>
        <begin position="169"/>
        <end position="340"/>
    </location>
</feature>
<dbReference type="InterPro" id="IPR011010">
    <property type="entry name" value="DNA_brk_join_enz"/>
</dbReference>